<organism evidence="2 3">
    <name type="scientific">Bryocella elongata</name>
    <dbReference type="NCBI Taxonomy" id="863522"/>
    <lineage>
        <taxon>Bacteria</taxon>
        <taxon>Pseudomonadati</taxon>
        <taxon>Acidobacteriota</taxon>
        <taxon>Terriglobia</taxon>
        <taxon>Terriglobales</taxon>
        <taxon>Acidobacteriaceae</taxon>
        <taxon>Bryocella</taxon>
    </lineage>
</organism>
<proteinExistence type="predicted"/>
<dbReference type="SMART" id="SM00382">
    <property type="entry name" value="AAA"/>
    <property type="match status" value="1"/>
</dbReference>
<evidence type="ECO:0000313" key="2">
    <source>
        <dbReference type="EMBL" id="SEF99222.1"/>
    </source>
</evidence>
<dbReference type="InterPro" id="IPR027417">
    <property type="entry name" value="P-loop_NTPase"/>
</dbReference>
<accession>A0A1H5WIB9</accession>
<keyword evidence="3" id="KW-1185">Reference proteome</keyword>
<reference evidence="2 3" key="1">
    <citation type="submission" date="2016-10" db="EMBL/GenBank/DDBJ databases">
        <authorList>
            <person name="de Groot N.N."/>
        </authorList>
    </citation>
    <scope>NUCLEOTIDE SEQUENCE [LARGE SCALE GENOMIC DNA]</scope>
    <source>
        <strain evidence="2 3">DSM 22489</strain>
    </source>
</reference>
<dbReference type="Gene3D" id="3.40.50.300">
    <property type="entry name" value="P-loop containing nucleotide triphosphate hydrolases"/>
    <property type="match status" value="1"/>
</dbReference>
<protein>
    <recommendedName>
        <fullName evidence="1">AAA+ ATPase domain-containing protein</fullName>
    </recommendedName>
</protein>
<evidence type="ECO:0000313" key="3">
    <source>
        <dbReference type="Proteomes" id="UP000236728"/>
    </source>
</evidence>
<dbReference type="InterPro" id="IPR003593">
    <property type="entry name" value="AAA+_ATPase"/>
</dbReference>
<evidence type="ECO:0000259" key="1">
    <source>
        <dbReference type="SMART" id="SM00382"/>
    </source>
</evidence>
<dbReference type="InterPro" id="IPR037257">
    <property type="entry name" value="T2SS_E_N_sf"/>
</dbReference>
<gene>
    <name evidence="2" type="ORF">SAMN05421819_1595</name>
</gene>
<dbReference type="EMBL" id="FNVA01000002">
    <property type="protein sequence ID" value="SEF99222.1"/>
    <property type="molecule type" value="Genomic_DNA"/>
</dbReference>
<name>A0A1H5WIB9_9BACT</name>
<feature type="domain" description="AAA+ ATPase" evidence="1">
    <location>
        <begin position="201"/>
        <end position="396"/>
    </location>
</feature>
<dbReference type="Proteomes" id="UP000236728">
    <property type="component" value="Unassembled WGS sequence"/>
</dbReference>
<dbReference type="SUPFAM" id="SSF52540">
    <property type="entry name" value="P-loop containing nucleoside triphosphate hydrolases"/>
    <property type="match status" value="2"/>
</dbReference>
<dbReference type="OrthoDB" id="9783370at2"/>
<dbReference type="RefSeq" id="WP_103932508.1">
    <property type="nucleotide sequence ID" value="NZ_FNVA01000002.1"/>
</dbReference>
<dbReference type="AlphaFoldDB" id="A0A1H5WIB9"/>
<dbReference type="SUPFAM" id="SSF160246">
    <property type="entry name" value="EspE N-terminal domain-like"/>
    <property type="match status" value="1"/>
</dbReference>
<sequence>MQLGNLLVLANLITPEQLDEALDRQVRQGGRLGEHLVAAGALTPEALAAFLAKFPVEPKTIEATGLDETDLTELLIKQIHAFRLRSASEFGDAIKLPGFIVTDLVRLAVERKLLYAKGVRADNSAVMTYDLTEEGKRFANYALEKSQYNGPAPVTLKQFNLQVNQQKITNEIVTFDLVRQRIGDLNIEEELLEQSGPALNSGRAILLYGPPGNGKTTFALRLADVFKDIVYIPYAVTVEGQTIRVFDPSVHIAIKPNSASDTRAPSILRGEEVDARWVACKRPFVVAGGELTLEMLDLRYDPTSKLYEAPLHMKALGGCFVIDDFGRQLVSPANLLNRWIVPLESRLDYLKLHTGKSFSIPFDELVIFSTNLDPEDLMDPAFLRRLPYKIEIGSPSVALFKKILAKECLSHGIPVDEAMLDAIVHRIKVEKGLDLAAFQPRFVLDQVVGSCNFAEEPVSLNPKYLNYAINNLRIKRAEPA</sequence>